<evidence type="ECO:0000313" key="1">
    <source>
        <dbReference type="EMBL" id="ACD84333.1"/>
    </source>
</evidence>
<dbReference type="Proteomes" id="UP000009149">
    <property type="component" value="Chromosome"/>
</dbReference>
<gene>
    <name evidence="1" type="ordered locus">Minf_2279</name>
</gene>
<dbReference type="KEGG" id="min:Minf_2279"/>
<accession>B3E0A4</accession>
<reference evidence="1 2" key="1">
    <citation type="journal article" date="2008" name="Biol. Direct">
        <title>Complete genome sequence of the extremely acidophilic methanotroph isolate V4, Methylacidiphilum infernorum, a representative of the bacterial phylum Verrucomicrobia.</title>
        <authorList>
            <person name="Hou S."/>
            <person name="Makarova K.S."/>
            <person name="Saw J.H."/>
            <person name="Senin P."/>
            <person name="Ly B.V."/>
            <person name="Zhou Z."/>
            <person name="Ren Y."/>
            <person name="Wang J."/>
            <person name="Galperin M.Y."/>
            <person name="Omelchenko M.V."/>
            <person name="Wolf Y.I."/>
            <person name="Yutin N."/>
            <person name="Koonin E.V."/>
            <person name="Stott M.B."/>
            <person name="Mountain B.W."/>
            <person name="Crowe M.A."/>
            <person name="Smirnova A.V."/>
            <person name="Dunfield P.F."/>
            <person name="Feng L."/>
            <person name="Wang L."/>
            <person name="Alam M."/>
        </authorList>
    </citation>
    <scope>NUCLEOTIDE SEQUENCE [LARGE SCALE GENOMIC DNA]</scope>
    <source>
        <strain evidence="2">Isolate V4</strain>
    </source>
</reference>
<sequence>MILFIEEKLTSNRAKKKSIVKKARPAFFPFPIQTRLFTKSYSPAGARKKALFNFQGPRKLCHGRGNRGLQCPGRSQANLPFFIP</sequence>
<dbReference type="AlphaFoldDB" id="B3E0A4"/>
<name>B3E0A4_METI4</name>
<evidence type="ECO:0000313" key="2">
    <source>
        <dbReference type="Proteomes" id="UP000009149"/>
    </source>
</evidence>
<organism evidence="1 2">
    <name type="scientific">Methylacidiphilum infernorum (isolate V4)</name>
    <name type="common">Methylokorus infernorum (strain V4)</name>
    <dbReference type="NCBI Taxonomy" id="481448"/>
    <lineage>
        <taxon>Bacteria</taxon>
        <taxon>Pseudomonadati</taxon>
        <taxon>Verrucomicrobiota</taxon>
        <taxon>Methylacidiphilae</taxon>
        <taxon>Methylacidiphilales</taxon>
        <taxon>Methylacidiphilaceae</taxon>
        <taxon>Methylacidiphilum (ex Ratnadevi et al. 2023)</taxon>
    </lineage>
</organism>
<protein>
    <submittedName>
        <fullName evidence="1">Uncharacterized protein</fullName>
    </submittedName>
</protein>
<proteinExistence type="predicted"/>
<dbReference type="STRING" id="481448.Minf_2279"/>
<dbReference type="HOGENOM" id="CLU_2523725_0_0_0"/>
<dbReference type="EMBL" id="CP000975">
    <property type="protein sequence ID" value="ACD84333.1"/>
    <property type="molecule type" value="Genomic_DNA"/>
</dbReference>